<dbReference type="GO" id="GO:0016279">
    <property type="term" value="F:protein-lysine N-methyltransferase activity"/>
    <property type="evidence" value="ECO:0007669"/>
    <property type="project" value="InterPro"/>
</dbReference>
<evidence type="ECO:0000313" key="2">
    <source>
        <dbReference type="EMBL" id="KFH43808.1"/>
    </source>
</evidence>
<name>A0A086T376_HAPC1</name>
<dbReference type="InterPro" id="IPR044429">
    <property type="entry name" value="SETD4_SET"/>
</dbReference>
<dbReference type="Proteomes" id="UP000029964">
    <property type="component" value="Unassembled WGS sequence"/>
</dbReference>
<keyword evidence="2" id="KW-0808">Transferase</keyword>
<dbReference type="EMBL" id="JPKY01000061">
    <property type="protein sequence ID" value="KFH43808.1"/>
    <property type="molecule type" value="Genomic_DNA"/>
</dbReference>
<dbReference type="SUPFAM" id="SSF82199">
    <property type="entry name" value="SET domain"/>
    <property type="match status" value="1"/>
</dbReference>
<keyword evidence="2" id="KW-0489">Methyltransferase</keyword>
<keyword evidence="3" id="KW-1185">Reference proteome</keyword>
<organism evidence="2 3">
    <name type="scientific">Hapsidospora chrysogenum (strain ATCC 11550 / CBS 779.69 / DSM 880 / IAM 14645 / JCM 23072 / IMI 49137)</name>
    <name type="common">Acremonium chrysogenum</name>
    <dbReference type="NCBI Taxonomy" id="857340"/>
    <lineage>
        <taxon>Eukaryota</taxon>
        <taxon>Fungi</taxon>
        <taxon>Dikarya</taxon>
        <taxon>Ascomycota</taxon>
        <taxon>Pezizomycotina</taxon>
        <taxon>Sordariomycetes</taxon>
        <taxon>Hypocreomycetidae</taxon>
        <taxon>Hypocreales</taxon>
        <taxon>Bionectriaceae</taxon>
        <taxon>Hapsidospora</taxon>
    </lineage>
</organism>
<protein>
    <submittedName>
        <fullName evidence="2">Ribosomal N-lysine methyltransferase-like protein</fullName>
    </submittedName>
</protein>
<dbReference type="InterPro" id="IPR050600">
    <property type="entry name" value="SETD3_SETD6_MTase"/>
</dbReference>
<dbReference type="CDD" id="cd19177">
    <property type="entry name" value="SET_SETD4"/>
    <property type="match status" value="1"/>
</dbReference>
<dbReference type="Gene3D" id="3.90.1410.10">
    <property type="entry name" value="set domain protein methyltransferase, domain 1"/>
    <property type="match status" value="1"/>
</dbReference>
<evidence type="ECO:0000313" key="3">
    <source>
        <dbReference type="Proteomes" id="UP000029964"/>
    </source>
</evidence>
<dbReference type="PROSITE" id="PS50280">
    <property type="entry name" value="SET"/>
    <property type="match status" value="1"/>
</dbReference>
<feature type="domain" description="SET" evidence="1">
    <location>
        <begin position="37"/>
        <end position="240"/>
    </location>
</feature>
<dbReference type="OrthoDB" id="441812at2759"/>
<dbReference type="PANTHER" id="PTHR13271">
    <property type="entry name" value="UNCHARACTERIZED PUTATIVE METHYLTRANSFERASE"/>
    <property type="match status" value="1"/>
</dbReference>
<dbReference type="STRING" id="857340.A0A086T376"/>
<dbReference type="PANTHER" id="PTHR13271:SF137">
    <property type="entry name" value="SET DOMAIN-CONTAINING PROTEIN"/>
    <property type="match status" value="1"/>
</dbReference>
<dbReference type="InterPro" id="IPR001214">
    <property type="entry name" value="SET_dom"/>
</dbReference>
<gene>
    <name evidence="2" type="ORF">ACRE_054190</name>
</gene>
<evidence type="ECO:0000259" key="1">
    <source>
        <dbReference type="PROSITE" id="PS50280"/>
    </source>
</evidence>
<dbReference type="AlphaFoldDB" id="A0A086T376"/>
<dbReference type="HOGENOM" id="CLU_041939_3_2_1"/>
<reference evidence="3" key="1">
    <citation type="journal article" date="2014" name="Genome Announc.">
        <title>Genome sequence and annotation of Acremonium chrysogenum, producer of the beta-lactam antibiotic cephalosporin C.</title>
        <authorList>
            <person name="Terfehr D."/>
            <person name="Dahlmann T.A."/>
            <person name="Specht T."/>
            <person name="Zadra I."/>
            <person name="Kuernsteiner H."/>
            <person name="Kueck U."/>
        </authorList>
    </citation>
    <scope>NUCLEOTIDE SEQUENCE [LARGE SCALE GENOMIC DNA]</scope>
    <source>
        <strain evidence="3">ATCC 11550 / CBS 779.69 / DSM 880 / IAM 14645 / JCM 23072 / IMI 49137</strain>
    </source>
</reference>
<accession>A0A086T376</accession>
<proteinExistence type="predicted"/>
<sequence>MEHGLSPGPVSFDEPLNHMDIVEPLLQWAGAQGVQLEGIKPATLPGRGIGIVATRSVLEGDVIMVVPRGAIRSLHSLPKEISEKLPPDMSIHGLLAVDVVLGQIPAPWRSILPRFSEFEPSVPFFWPVELQEFLPSPARRLLAKQQANINQLWEMLGSFPAITDRREFVHAWFVINTRTFYYSSPETQLYPWEDRLALLPVADLFNHAQAGCPVSFTSECYSVTADRPYEAGEEVYISYGDHSNDFLLAEYGFILSENRWDKACLDDVILPKLSQKQTEVLERRDLLGGYMVQRKTDDYGPCDRAKAALRVLCSSSAGDDDEWQSALDRIGDEPTAARDYGDIEAIEIEEFKGLVRELRKECENKVAALEQIHAGMESQRSVLMLRWKQIASILEQCL</sequence>
<dbReference type="Pfam" id="PF00856">
    <property type="entry name" value="SET"/>
    <property type="match status" value="1"/>
</dbReference>
<comment type="caution">
    <text evidence="2">The sequence shown here is derived from an EMBL/GenBank/DDBJ whole genome shotgun (WGS) entry which is preliminary data.</text>
</comment>
<dbReference type="GO" id="GO:0032259">
    <property type="term" value="P:methylation"/>
    <property type="evidence" value="ECO:0007669"/>
    <property type="project" value="UniProtKB-KW"/>
</dbReference>
<dbReference type="InterPro" id="IPR046341">
    <property type="entry name" value="SET_dom_sf"/>
</dbReference>